<organism evidence="1 2">
    <name type="scientific">Actibacterium naphthalenivorans</name>
    <dbReference type="NCBI Taxonomy" id="1614693"/>
    <lineage>
        <taxon>Bacteria</taxon>
        <taxon>Pseudomonadati</taxon>
        <taxon>Pseudomonadota</taxon>
        <taxon>Alphaproteobacteria</taxon>
        <taxon>Rhodobacterales</taxon>
        <taxon>Roseobacteraceae</taxon>
        <taxon>Actibacterium</taxon>
    </lineage>
</organism>
<dbReference type="Proteomes" id="UP000585681">
    <property type="component" value="Unassembled WGS sequence"/>
</dbReference>
<evidence type="ECO:0000313" key="2">
    <source>
        <dbReference type="Proteomes" id="UP000585681"/>
    </source>
</evidence>
<reference evidence="1" key="1">
    <citation type="submission" date="2020-08" db="EMBL/GenBank/DDBJ databases">
        <title>Genomic Encyclopedia of Type Strains, Phase IV (KMG-IV): sequencing the most valuable type-strain genomes for metagenomic binning, comparative biology and taxonomic classification.</title>
        <authorList>
            <person name="Goeker M."/>
        </authorList>
    </citation>
    <scope>NUCLEOTIDE SEQUENCE [LARGE SCALE GENOMIC DNA]</scope>
    <source>
        <strain evidence="1">DSM 105040</strain>
    </source>
</reference>
<dbReference type="InterPro" id="IPR011006">
    <property type="entry name" value="CheY-like_superfamily"/>
</dbReference>
<dbReference type="EMBL" id="JACIEQ010000003">
    <property type="protein sequence ID" value="MBB4022771.1"/>
    <property type="molecule type" value="Genomic_DNA"/>
</dbReference>
<dbReference type="RefSeq" id="WP_054539913.1">
    <property type="nucleotide sequence ID" value="NZ_JACIEQ010000003.1"/>
</dbReference>
<keyword evidence="2" id="KW-1185">Reference proteome</keyword>
<dbReference type="SUPFAM" id="SSF52172">
    <property type="entry name" value="CheY-like"/>
    <property type="match status" value="1"/>
</dbReference>
<comment type="caution">
    <text evidence="1">The sequence shown here is derived from an EMBL/GenBank/DDBJ whole genome shotgun (WGS) entry which is preliminary data.</text>
</comment>
<gene>
    <name evidence="1" type="ORF">GGR17_002590</name>
</gene>
<evidence type="ECO:0000313" key="1">
    <source>
        <dbReference type="EMBL" id="MBB4022771.1"/>
    </source>
</evidence>
<proteinExistence type="predicted"/>
<dbReference type="Gene3D" id="3.40.50.2300">
    <property type="match status" value="1"/>
</dbReference>
<evidence type="ECO:0008006" key="3">
    <source>
        <dbReference type="Google" id="ProtNLM"/>
    </source>
</evidence>
<dbReference type="AlphaFoldDB" id="A0A840C9V6"/>
<sequence>MMVMTPLHNRRVLIAEDDFHLAWDLARCFEEAGAEILGPTPTLGRAERLAPFAEAAVLDINLRGELVFRLADGLKCHGVPFVFYSASDEIELPLRFRSVDRLHEPNEAVAMVQQHLLAATGDDVVDLLPKLRLMARLIYNDADIADRLVERCLRLAITRQSEKVPTEPTEDWLSALLLEVAGTSGRTLLN</sequence>
<accession>A0A840C9V6</accession>
<name>A0A840C9V6_9RHOB</name>
<protein>
    <recommendedName>
        <fullName evidence="3">Response regulator</fullName>
    </recommendedName>
</protein>